<keyword evidence="3" id="KW-1185">Reference proteome</keyword>
<dbReference type="EMBL" id="JAQNDM010000002">
    <property type="protein sequence ID" value="MDC0711842.1"/>
    <property type="molecule type" value="Genomic_DNA"/>
</dbReference>
<comment type="caution">
    <text evidence="2">The sequence shown here is derived from an EMBL/GenBank/DDBJ whole genome shotgun (WGS) entry which is preliminary data.</text>
</comment>
<protein>
    <submittedName>
        <fullName evidence="2">ABC transporter permease</fullName>
    </submittedName>
</protein>
<proteinExistence type="predicted"/>
<keyword evidence="1" id="KW-0812">Transmembrane</keyword>
<feature type="transmembrane region" description="Helical" evidence="1">
    <location>
        <begin position="93"/>
        <end position="110"/>
    </location>
</feature>
<accession>A0ABT5DHM6</accession>
<dbReference type="PANTHER" id="PTHR37305">
    <property type="entry name" value="INTEGRAL MEMBRANE PROTEIN-RELATED"/>
    <property type="match status" value="1"/>
</dbReference>
<keyword evidence="1" id="KW-1133">Transmembrane helix</keyword>
<feature type="transmembrane region" description="Helical" evidence="1">
    <location>
        <begin position="20"/>
        <end position="42"/>
    </location>
</feature>
<organism evidence="2 3">
    <name type="scientific">Stigmatella ashevillensis</name>
    <dbReference type="NCBI Taxonomy" id="2995309"/>
    <lineage>
        <taxon>Bacteria</taxon>
        <taxon>Pseudomonadati</taxon>
        <taxon>Myxococcota</taxon>
        <taxon>Myxococcia</taxon>
        <taxon>Myxococcales</taxon>
        <taxon>Cystobacterineae</taxon>
        <taxon>Archangiaceae</taxon>
        <taxon>Stigmatella</taxon>
    </lineage>
</organism>
<feature type="transmembrane region" description="Helical" evidence="1">
    <location>
        <begin position="235"/>
        <end position="254"/>
    </location>
</feature>
<evidence type="ECO:0000313" key="3">
    <source>
        <dbReference type="Proteomes" id="UP001221838"/>
    </source>
</evidence>
<gene>
    <name evidence="2" type="ORF">POL68_25455</name>
</gene>
<sequence>MNLSFVHGLQSEWLKQRKSFASWMVVLGAFFTPVVIIVARLLHREALPTLYSQEDFWSLLWRNSWESAAIFFLPMGGILATTLMAQIEYKNNTWKLVHVLPLSLATLYFSKLAIVLVTLVRFFLLFNLGIYLSAILPPLLVSGVPYPKGPIPFMRFLGENLLFFVDCLPIVALQYLISVRSRNFLAPIGFGFLLWVGTLAALSWRWNFLSPYAYTMIDYLRAGNSGKVSLPAVDIHLMASGYFLLFTVAGYWLFATRKEKG</sequence>
<dbReference type="CDD" id="cd21809">
    <property type="entry name" value="ABC-2_lan_permease-like"/>
    <property type="match status" value="1"/>
</dbReference>
<dbReference type="Proteomes" id="UP001221838">
    <property type="component" value="Unassembled WGS sequence"/>
</dbReference>
<feature type="transmembrane region" description="Helical" evidence="1">
    <location>
        <begin position="68"/>
        <end position="87"/>
    </location>
</feature>
<feature type="transmembrane region" description="Helical" evidence="1">
    <location>
        <begin position="184"/>
        <end position="206"/>
    </location>
</feature>
<dbReference type="Pfam" id="PF12730">
    <property type="entry name" value="ABC2_membrane_4"/>
    <property type="match status" value="1"/>
</dbReference>
<keyword evidence="1" id="KW-0472">Membrane</keyword>
<reference evidence="2 3" key="1">
    <citation type="submission" date="2022-11" db="EMBL/GenBank/DDBJ databases">
        <title>Minimal conservation of predation-associated metabolite biosynthetic gene clusters underscores biosynthetic potential of Myxococcota including descriptions for ten novel species: Archangium lansinium sp. nov., Myxococcus landrumus sp. nov., Nannocystis bai.</title>
        <authorList>
            <person name="Ahearne A."/>
            <person name="Stevens C."/>
            <person name="Dowd S."/>
        </authorList>
    </citation>
    <scope>NUCLEOTIDE SEQUENCE [LARGE SCALE GENOMIC DNA]</scope>
    <source>
        <strain evidence="2 3">NCWAL01</strain>
    </source>
</reference>
<name>A0ABT5DHM6_9BACT</name>
<evidence type="ECO:0000313" key="2">
    <source>
        <dbReference type="EMBL" id="MDC0711842.1"/>
    </source>
</evidence>
<dbReference type="PANTHER" id="PTHR37305:SF1">
    <property type="entry name" value="MEMBRANE PROTEIN"/>
    <property type="match status" value="1"/>
</dbReference>
<feature type="transmembrane region" description="Helical" evidence="1">
    <location>
        <begin position="161"/>
        <end position="177"/>
    </location>
</feature>
<dbReference type="RefSeq" id="WP_272141842.1">
    <property type="nucleotide sequence ID" value="NZ_JAQNDM010000002.1"/>
</dbReference>
<feature type="transmembrane region" description="Helical" evidence="1">
    <location>
        <begin position="122"/>
        <end position="141"/>
    </location>
</feature>
<evidence type="ECO:0000256" key="1">
    <source>
        <dbReference type="SAM" id="Phobius"/>
    </source>
</evidence>